<feature type="transmembrane region" description="Helical" evidence="6">
    <location>
        <begin position="36"/>
        <end position="69"/>
    </location>
</feature>
<reference evidence="8 9" key="1">
    <citation type="submission" date="2017-09" db="EMBL/GenBank/DDBJ databases">
        <title>Evaluation of Pacific Biosciences Sequencing Technology to Finishing C. thermocellum Genome Sequences.</title>
        <authorList>
            <person name="Brown S."/>
        </authorList>
    </citation>
    <scope>NUCLEOTIDE SEQUENCE [LARGE SCALE GENOMIC DNA]</scope>
    <source>
        <strain evidence="8 9">AD2</strain>
    </source>
</reference>
<comment type="caution">
    <text evidence="8">The sequence shown here is derived from an EMBL/GenBank/DDBJ whole genome shotgun (WGS) entry which is preliminary data.</text>
</comment>
<keyword evidence="4 6" id="KW-1133">Transmembrane helix</keyword>
<keyword evidence="3 6" id="KW-0812">Transmembrane</keyword>
<sequence>MELDLQNSELEEVAAKQNYSGLIDYDVYVMSAKEKVFYVLLAASVLFAIGYIFYHHIIGALILTPLALLYPKRKTKDIIEKRKSELNLQFKDLLYSISASLTAGKSVETAFKEALNDLCILYPDPDTYIIREVEYIVRRLEMNETIEDALEDLAKRSHLEDIQNFTDVFKTCKRTGGNLVNVIRNSTNIINDKIEIKEEINTLLAAKKFEQKVLSVMPFIMILILSLTTEDYMAPVFDTIVGRIVMTFAIIIIAIGYFVSKKIMDIKI</sequence>
<feature type="transmembrane region" description="Helical" evidence="6">
    <location>
        <begin position="213"/>
        <end position="234"/>
    </location>
</feature>
<dbReference type="Proteomes" id="UP000223596">
    <property type="component" value="Unassembled WGS sequence"/>
</dbReference>
<dbReference type="PANTHER" id="PTHR35007">
    <property type="entry name" value="INTEGRAL MEMBRANE PROTEIN-RELATED"/>
    <property type="match status" value="1"/>
</dbReference>
<protein>
    <submittedName>
        <fullName evidence="8">Tight adherence protein B</fullName>
    </submittedName>
</protein>
<keyword evidence="2" id="KW-1003">Cell membrane</keyword>
<dbReference type="AlphaFoldDB" id="A0AB36TE49"/>
<dbReference type="GeneID" id="35805069"/>
<proteinExistence type="predicted"/>
<evidence type="ECO:0000256" key="2">
    <source>
        <dbReference type="ARBA" id="ARBA00022475"/>
    </source>
</evidence>
<feature type="transmembrane region" description="Helical" evidence="6">
    <location>
        <begin position="240"/>
        <end position="259"/>
    </location>
</feature>
<evidence type="ECO:0000256" key="6">
    <source>
        <dbReference type="SAM" id="Phobius"/>
    </source>
</evidence>
<dbReference type="InterPro" id="IPR018076">
    <property type="entry name" value="T2SS_GspF_dom"/>
</dbReference>
<evidence type="ECO:0000313" key="8">
    <source>
        <dbReference type="EMBL" id="PFH02192.1"/>
    </source>
</evidence>
<evidence type="ECO:0000256" key="5">
    <source>
        <dbReference type="ARBA" id="ARBA00023136"/>
    </source>
</evidence>
<dbReference type="Pfam" id="PF00482">
    <property type="entry name" value="T2SSF"/>
    <property type="match status" value="1"/>
</dbReference>
<dbReference type="PANTHER" id="PTHR35007:SF1">
    <property type="entry name" value="PILUS ASSEMBLY PROTEIN"/>
    <property type="match status" value="1"/>
</dbReference>
<evidence type="ECO:0000256" key="1">
    <source>
        <dbReference type="ARBA" id="ARBA00004651"/>
    </source>
</evidence>
<keyword evidence="5 6" id="KW-0472">Membrane</keyword>
<organism evidence="8 9">
    <name type="scientific">Acetivibrio thermocellus AD2</name>
    <dbReference type="NCBI Taxonomy" id="1138384"/>
    <lineage>
        <taxon>Bacteria</taxon>
        <taxon>Bacillati</taxon>
        <taxon>Bacillota</taxon>
        <taxon>Clostridia</taxon>
        <taxon>Eubacteriales</taxon>
        <taxon>Oscillospiraceae</taxon>
        <taxon>Acetivibrio</taxon>
    </lineage>
</organism>
<comment type="subcellular location">
    <subcellularLocation>
        <location evidence="1">Cell membrane</location>
        <topology evidence="1">Multi-pass membrane protein</topology>
    </subcellularLocation>
</comment>
<accession>A0AB36TE49</accession>
<gene>
    <name evidence="8" type="ORF">M972_11958</name>
</gene>
<evidence type="ECO:0000259" key="7">
    <source>
        <dbReference type="Pfam" id="PF00482"/>
    </source>
</evidence>
<evidence type="ECO:0000256" key="4">
    <source>
        <dbReference type="ARBA" id="ARBA00022989"/>
    </source>
</evidence>
<evidence type="ECO:0000313" key="9">
    <source>
        <dbReference type="Proteomes" id="UP000223596"/>
    </source>
</evidence>
<dbReference type="RefSeq" id="WP_003517056.1">
    <property type="nucleotide sequence ID" value="NZ_CP013828.1"/>
</dbReference>
<feature type="domain" description="Type II secretion system protein GspF" evidence="7">
    <location>
        <begin position="97"/>
        <end position="225"/>
    </location>
</feature>
<dbReference type="GO" id="GO:0005886">
    <property type="term" value="C:plasma membrane"/>
    <property type="evidence" value="ECO:0007669"/>
    <property type="project" value="UniProtKB-SubCell"/>
</dbReference>
<evidence type="ECO:0000256" key="3">
    <source>
        <dbReference type="ARBA" id="ARBA00022692"/>
    </source>
</evidence>
<name>A0AB36TE49_ACETH</name>
<dbReference type="EMBL" id="PDBW01000001">
    <property type="protein sequence ID" value="PFH02192.1"/>
    <property type="molecule type" value="Genomic_DNA"/>
</dbReference>